<dbReference type="Proteomes" id="UP000218323">
    <property type="component" value="Unassembled WGS sequence"/>
</dbReference>
<evidence type="ECO:0000259" key="3">
    <source>
        <dbReference type="SMART" id="SM00822"/>
    </source>
</evidence>
<dbReference type="PRINTS" id="PR00081">
    <property type="entry name" value="GDHRDH"/>
</dbReference>
<dbReference type="PRINTS" id="PR00080">
    <property type="entry name" value="SDRFAMILY"/>
</dbReference>
<dbReference type="FunFam" id="3.40.50.720:FF:000084">
    <property type="entry name" value="Short-chain dehydrogenase reductase"/>
    <property type="match status" value="1"/>
</dbReference>
<organism evidence="4 5">
    <name type="scientific">Sphingomonas adhaesiva</name>
    <dbReference type="NCBI Taxonomy" id="28212"/>
    <lineage>
        <taxon>Bacteria</taxon>
        <taxon>Pseudomonadati</taxon>
        <taxon>Pseudomonadota</taxon>
        <taxon>Alphaproteobacteria</taxon>
        <taxon>Sphingomonadales</taxon>
        <taxon>Sphingomonadaceae</taxon>
        <taxon>Sphingomonas</taxon>
    </lineage>
</organism>
<dbReference type="AlphaFoldDB" id="A0A2A4I292"/>
<dbReference type="CDD" id="cd05233">
    <property type="entry name" value="SDR_c"/>
    <property type="match status" value="1"/>
</dbReference>
<evidence type="ECO:0000256" key="1">
    <source>
        <dbReference type="ARBA" id="ARBA00006484"/>
    </source>
</evidence>
<reference evidence="4 5" key="1">
    <citation type="submission" date="2017-09" db="EMBL/GenBank/DDBJ databases">
        <title>Sphingomonas adhaesiva DSM 7418, whole genome shotgun sequence.</title>
        <authorList>
            <person name="Feng G."/>
            <person name="Zhu H."/>
        </authorList>
    </citation>
    <scope>NUCLEOTIDE SEQUENCE [LARGE SCALE GENOMIC DNA]</scope>
    <source>
        <strain evidence="4 5">DSM 7418</strain>
    </source>
</reference>
<protein>
    <submittedName>
        <fullName evidence="4">3-hydroxyacyl-CoA dehydrogenase</fullName>
    </submittedName>
</protein>
<name>A0A2A4I292_9SPHN</name>
<dbReference type="SUPFAM" id="SSF51735">
    <property type="entry name" value="NAD(P)-binding Rossmann-fold domains"/>
    <property type="match status" value="1"/>
</dbReference>
<dbReference type="EMBL" id="NWVC01000013">
    <property type="protein sequence ID" value="PCG13107.1"/>
    <property type="molecule type" value="Genomic_DNA"/>
</dbReference>
<sequence>MRHALVTGGGSGIGLAIARRLADEGCAVTIAGRTLARLAEAARLDSRLNAVVCDVCDQASVDAAFGAAAEARGPVAILVNNAGIVRTAPFARQTDTDWNEAWKTNVLGAVHAIRAVIAPMRAMPEARIVNVASTAGQKGYAYTAAYSASKHALLGLTRVLATELARTGVTVNAVCPGYTATGIVDDAVANIVARTGRTADEALTGLTGANPQGRLVDPLEVADAVAWLVGDLARSVTGQTISIAGGEVA</sequence>
<evidence type="ECO:0000256" key="2">
    <source>
        <dbReference type="RuleBase" id="RU000363"/>
    </source>
</evidence>
<dbReference type="InterPro" id="IPR057326">
    <property type="entry name" value="KR_dom"/>
</dbReference>
<dbReference type="RefSeq" id="WP_096641343.1">
    <property type="nucleotide sequence ID" value="NZ_NWVC01000013.1"/>
</dbReference>
<dbReference type="Pfam" id="PF00106">
    <property type="entry name" value="adh_short"/>
    <property type="match status" value="1"/>
</dbReference>
<dbReference type="InterPro" id="IPR036291">
    <property type="entry name" value="NAD(P)-bd_dom_sf"/>
</dbReference>
<proteinExistence type="inferred from homology"/>
<dbReference type="SMART" id="SM00822">
    <property type="entry name" value="PKS_KR"/>
    <property type="match status" value="1"/>
</dbReference>
<evidence type="ECO:0000313" key="5">
    <source>
        <dbReference type="Proteomes" id="UP000218323"/>
    </source>
</evidence>
<dbReference type="GO" id="GO:0032787">
    <property type="term" value="P:monocarboxylic acid metabolic process"/>
    <property type="evidence" value="ECO:0007669"/>
    <property type="project" value="UniProtKB-ARBA"/>
</dbReference>
<dbReference type="PANTHER" id="PTHR42879">
    <property type="entry name" value="3-OXOACYL-(ACYL-CARRIER-PROTEIN) REDUCTASE"/>
    <property type="match status" value="1"/>
</dbReference>
<dbReference type="InterPro" id="IPR020904">
    <property type="entry name" value="Sc_DH/Rdtase_CS"/>
</dbReference>
<comment type="caution">
    <text evidence="4">The sequence shown here is derived from an EMBL/GenBank/DDBJ whole genome shotgun (WGS) entry which is preliminary data.</text>
</comment>
<dbReference type="InterPro" id="IPR050259">
    <property type="entry name" value="SDR"/>
</dbReference>
<dbReference type="InterPro" id="IPR002347">
    <property type="entry name" value="SDR_fam"/>
</dbReference>
<keyword evidence="5" id="KW-1185">Reference proteome</keyword>
<dbReference type="PROSITE" id="PS00061">
    <property type="entry name" value="ADH_SHORT"/>
    <property type="match status" value="1"/>
</dbReference>
<comment type="similarity">
    <text evidence="1 2">Belongs to the short-chain dehydrogenases/reductases (SDR) family.</text>
</comment>
<dbReference type="Gene3D" id="3.40.50.720">
    <property type="entry name" value="NAD(P)-binding Rossmann-like Domain"/>
    <property type="match status" value="1"/>
</dbReference>
<gene>
    <name evidence="4" type="ORF">COA07_16500</name>
</gene>
<dbReference type="PANTHER" id="PTHR42879:SF2">
    <property type="entry name" value="3-OXOACYL-[ACYL-CARRIER-PROTEIN] REDUCTASE FABG"/>
    <property type="match status" value="1"/>
</dbReference>
<accession>A0A2A4I292</accession>
<feature type="domain" description="Ketoreductase" evidence="3">
    <location>
        <begin position="2"/>
        <end position="177"/>
    </location>
</feature>
<evidence type="ECO:0000313" key="4">
    <source>
        <dbReference type="EMBL" id="PCG13107.1"/>
    </source>
</evidence>